<evidence type="ECO:0000313" key="4">
    <source>
        <dbReference type="EMBL" id="CAE6521690.1"/>
    </source>
</evidence>
<dbReference type="Pfam" id="PF01709">
    <property type="entry name" value="Transcrip_reg"/>
    <property type="match status" value="1"/>
</dbReference>
<feature type="domain" description="TACO1/YebC-like N-terminal" evidence="3">
    <location>
        <begin position="90"/>
        <end position="159"/>
    </location>
</feature>
<dbReference type="Gene3D" id="1.10.10.200">
    <property type="match status" value="1"/>
</dbReference>
<comment type="similarity">
    <text evidence="1">Belongs to the TACO1 family.</text>
</comment>
<dbReference type="InterPro" id="IPR002876">
    <property type="entry name" value="Transcrip_reg_TACO1-like"/>
</dbReference>
<comment type="caution">
    <text evidence="4">The sequence shown here is derived from an EMBL/GenBank/DDBJ whole genome shotgun (WGS) entry which is preliminary data.</text>
</comment>
<dbReference type="InterPro" id="IPR026564">
    <property type="entry name" value="Transcrip_reg_TACO1-like_dom3"/>
</dbReference>
<dbReference type="SUPFAM" id="SSF75625">
    <property type="entry name" value="YebC-like"/>
    <property type="match status" value="1"/>
</dbReference>
<evidence type="ECO:0000313" key="5">
    <source>
        <dbReference type="Proteomes" id="UP000663853"/>
    </source>
</evidence>
<dbReference type="Gene3D" id="3.30.70.980">
    <property type="match status" value="2"/>
</dbReference>
<feature type="domain" description="TACO1/YebC-like second and third" evidence="2">
    <location>
        <begin position="168"/>
        <end position="327"/>
    </location>
</feature>
<gene>
    <name evidence="4" type="ORF">RDB_LOCUS149894</name>
</gene>
<name>A0A8H3DHP9_9AGAM</name>
<dbReference type="InterPro" id="IPR017856">
    <property type="entry name" value="Integrase-like_N"/>
</dbReference>
<proteinExistence type="inferred from homology"/>
<dbReference type="EMBL" id="CAJMXA010003887">
    <property type="protein sequence ID" value="CAE6521690.1"/>
    <property type="molecule type" value="Genomic_DNA"/>
</dbReference>
<dbReference type="PANTHER" id="PTHR12532:SF0">
    <property type="entry name" value="TRANSLATIONAL ACTIVATOR OF CYTOCHROME C OXIDASE 1"/>
    <property type="match status" value="1"/>
</dbReference>
<dbReference type="PANTHER" id="PTHR12532">
    <property type="entry name" value="TRANSLATIONAL ACTIVATOR OF CYTOCHROME C OXIDASE 1"/>
    <property type="match status" value="1"/>
</dbReference>
<dbReference type="InterPro" id="IPR048300">
    <property type="entry name" value="TACO1_YebC-like_2nd/3rd_dom"/>
</dbReference>
<accession>A0A8H3DHP9</accession>
<evidence type="ECO:0000259" key="3">
    <source>
        <dbReference type="Pfam" id="PF20772"/>
    </source>
</evidence>
<organism evidence="4 5">
    <name type="scientific">Rhizoctonia solani</name>
    <dbReference type="NCBI Taxonomy" id="456999"/>
    <lineage>
        <taxon>Eukaryota</taxon>
        <taxon>Fungi</taxon>
        <taxon>Dikarya</taxon>
        <taxon>Basidiomycota</taxon>
        <taxon>Agaricomycotina</taxon>
        <taxon>Agaricomycetes</taxon>
        <taxon>Cantharellales</taxon>
        <taxon>Ceratobasidiaceae</taxon>
        <taxon>Rhizoctonia</taxon>
    </lineage>
</organism>
<protein>
    <submittedName>
        <fullName evidence="4">Uncharacterized protein</fullName>
    </submittedName>
</protein>
<dbReference type="Pfam" id="PF20772">
    <property type="entry name" value="TACO1_YebC_N"/>
    <property type="match status" value="1"/>
</dbReference>
<evidence type="ECO:0000259" key="2">
    <source>
        <dbReference type="Pfam" id="PF01709"/>
    </source>
</evidence>
<dbReference type="InterPro" id="IPR029072">
    <property type="entry name" value="YebC-like"/>
</dbReference>
<dbReference type="Proteomes" id="UP000663853">
    <property type="component" value="Unassembled WGS sequence"/>
</dbReference>
<evidence type="ECO:0000256" key="1">
    <source>
        <dbReference type="ARBA" id="ARBA00008724"/>
    </source>
</evidence>
<dbReference type="GO" id="GO:0005739">
    <property type="term" value="C:mitochondrion"/>
    <property type="evidence" value="ECO:0007669"/>
    <property type="project" value="TreeGrafter"/>
</dbReference>
<dbReference type="AlphaFoldDB" id="A0A8H3DHP9"/>
<sequence>MHSPKRACRVVVFGPVCPLPADHSVALIGSRAVTSCPRKRPASKMNIAKALQSAHRRITTCRKRVIGGPLGIWKPSIPRNFHQTCTTNGRWAKVVGRKTASDAKKGELYSKAIKNIAIAAKVGGSPDPTVNHALAAAMKSARSVGVPKDNIQAAMNRITNPSSQDAQQSATYEAIGPGQVGLVIECLTDNTTRTAKKVREILSDNNARLAPVAYLFSRCGQIRFTPVDGTSYEEIWDLAVDAGAEDVSEVEADVSESGSPEVLITTPPNLLTTLASKLSKHTLHSIELAYVPTEAAEPELSEPDQKSLEELIEELEDSPDVVRVWTSI</sequence>
<reference evidence="4" key="1">
    <citation type="submission" date="2021-01" db="EMBL/GenBank/DDBJ databases">
        <authorList>
            <person name="Kaushik A."/>
        </authorList>
    </citation>
    <scope>NUCLEOTIDE SEQUENCE</scope>
    <source>
        <strain evidence="4">AG6-10EEA</strain>
    </source>
</reference>
<dbReference type="InterPro" id="IPR049083">
    <property type="entry name" value="TACO1_YebC_N"/>
</dbReference>